<feature type="transmembrane region" description="Helical" evidence="1">
    <location>
        <begin position="149"/>
        <end position="169"/>
    </location>
</feature>
<protein>
    <recommendedName>
        <fullName evidence="4">MFS transporter</fullName>
    </recommendedName>
</protein>
<comment type="caution">
    <text evidence="2">The sequence shown here is derived from an EMBL/GenBank/DDBJ whole genome shotgun (WGS) entry which is preliminary data.</text>
</comment>
<evidence type="ECO:0000256" key="1">
    <source>
        <dbReference type="SAM" id="Phobius"/>
    </source>
</evidence>
<feature type="transmembrane region" description="Helical" evidence="1">
    <location>
        <begin position="55"/>
        <end position="77"/>
    </location>
</feature>
<sequence>MTLLYLKLVVTPLLMWAVSLASRRWGGLLGGLLSGLPITSALVMTFLCLEQGNGFALGAVPGALGGLAAVQATYTCYLYATRRLGIAGAALLSLMFYAVAGYAFTHWGSPYLSVAVALLLIVVLIRATGREPGPDALATPRHRYWEIPLRMVAATTLLMVTTSLASWLGPAASGILAPIPVIAWPLVVFAQLQNGRPGMAMMIRGNAIGAVGVIAFYLTVAGMLESTGIALTIPLAVALAVALTVALATLLRKRRAAH</sequence>
<dbReference type="RefSeq" id="WP_186536891.1">
    <property type="nucleotide sequence ID" value="NZ_JABWRF020000001.1"/>
</dbReference>
<dbReference type="EMBL" id="JBBHLC010000035">
    <property type="protein sequence ID" value="MEJ5864286.1"/>
    <property type="molecule type" value="Genomic_DNA"/>
</dbReference>
<organism evidence="2 3">
    <name type="scientific">Pseudomonas farsensis</name>
    <dbReference type="NCBI Taxonomy" id="2745492"/>
    <lineage>
        <taxon>Bacteria</taxon>
        <taxon>Pseudomonadati</taxon>
        <taxon>Pseudomonadota</taxon>
        <taxon>Gammaproteobacteria</taxon>
        <taxon>Pseudomonadales</taxon>
        <taxon>Pseudomonadaceae</taxon>
        <taxon>Pseudomonas</taxon>
    </lineage>
</organism>
<keyword evidence="1" id="KW-0472">Membrane</keyword>
<feature type="transmembrane region" description="Helical" evidence="1">
    <location>
        <begin position="110"/>
        <end position="128"/>
    </location>
</feature>
<reference evidence="2 3" key="1">
    <citation type="submission" date="2024-02" db="EMBL/GenBank/DDBJ databases">
        <title>Identification of pathogenicity and growth-promoting function of Pseudomonas putida variant.</title>
        <authorList>
            <person name="Sun J."/>
        </authorList>
    </citation>
    <scope>NUCLEOTIDE SEQUENCE [LARGE SCALE GENOMIC DNA]</scope>
    <source>
        <strain evidence="2 3">A03</strain>
    </source>
</reference>
<evidence type="ECO:0008006" key="4">
    <source>
        <dbReference type="Google" id="ProtNLM"/>
    </source>
</evidence>
<feature type="transmembrane region" description="Helical" evidence="1">
    <location>
        <begin position="175"/>
        <end position="193"/>
    </location>
</feature>
<keyword evidence="1" id="KW-1133">Transmembrane helix</keyword>
<name>A0ABU8QUJ4_9PSED</name>
<accession>A0ABU8QUJ4</accession>
<keyword evidence="1" id="KW-0812">Transmembrane</keyword>
<proteinExistence type="predicted"/>
<feature type="transmembrane region" description="Helical" evidence="1">
    <location>
        <begin position="229"/>
        <end position="251"/>
    </location>
</feature>
<evidence type="ECO:0000313" key="2">
    <source>
        <dbReference type="EMBL" id="MEJ5864286.1"/>
    </source>
</evidence>
<evidence type="ECO:0000313" key="3">
    <source>
        <dbReference type="Proteomes" id="UP001380290"/>
    </source>
</evidence>
<feature type="transmembrane region" description="Helical" evidence="1">
    <location>
        <begin position="84"/>
        <end position="104"/>
    </location>
</feature>
<gene>
    <name evidence="2" type="ORF">V7S98_13735</name>
</gene>
<keyword evidence="3" id="KW-1185">Reference proteome</keyword>
<feature type="transmembrane region" description="Helical" evidence="1">
    <location>
        <begin position="29"/>
        <end position="49"/>
    </location>
</feature>
<feature type="transmembrane region" description="Helical" evidence="1">
    <location>
        <begin position="205"/>
        <end position="223"/>
    </location>
</feature>
<dbReference type="Proteomes" id="UP001380290">
    <property type="component" value="Unassembled WGS sequence"/>
</dbReference>